<dbReference type="KEGG" id="phu:Phum_PHUM317860"/>
<keyword evidence="4" id="KW-0813">Transport</keyword>
<evidence type="ECO:0000256" key="4">
    <source>
        <dbReference type="ARBA" id="ARBA00022448"/>
    </source>
</evidence>
<dbReference type="OrthoDB" id="244158at2759"/>
<dbReference type="Proteomes" id="UP000009046">
    <property type="component" value="Unassembled WGS sequence"/>
</dbReference>
<dbReference type="GO" id="GO:0031267">
    <property type="term" value="F:small GTPase binding"/>
    <property type="evidence" value="ECO:0007669"/>
    <property type="project" value="InterPro"/>
</dbReference>
<comment type="subcellular location">
    <subcellularLocation>
        <location evidence="2">Cytoplasm</location>
    </subcellularLocation>
    <subcellularLocation>
        <location evidence="1">Nucleus</location>
    </subcellularLocation>
</comment>
<evidence type="ECO:0000259" key="8">
    <source>
        <dbReference type="PROSITE" id="PS50166"/>
    </source>
</evidence>
<evidence type="ECO:0000256" key="3">
    <source>
        <dbReference type="ARBA" id="ARBA00009466"/>
    </source>
</evidence>
<dbReference type="Gene3D" id="1.25.10.10">
    <property type="entry name" value="Leucine-rich Repeat Variant"/>
    <property type="match status" value="2"/>
</dbReference>
<dbReference type="EnsemblMetazoa" id="PHUM317860-RA">
    <property type="protein sequence ID" value="PHUM317860-PA"/>
    <property type="gene ID" value="PHUM317860"/>
</dbReference>
<dbReference type="Pfam" id="PF03810">
    <property type="entry name" value="IBN_N"/>
    <property type="match status" value="1"/>
</dbReference>
<evidence type="ECO:0000313" key="10">
    <source>
        <dbReference type="EnsemblMetazoa" id="PHUM317860-PA"/>
    </source>
</evidence>
<reference evidence="9" key="1">
    <citation type="submission" date="2007-04" db="EMBL/GenBank/DDBJ databases">
        <title>Annotation of Pediculus humanus corporis strain USDA.</title>
        <authorList>
            <person name="Kirkness E."/>
            <person name="Hannick L."/>
            <person name="Hass B."/>
            <person name="Bruggner R."/>
            <person name="Lawson D."/>
            <person name="Bidwell S."/>
            <person name="Joardar V."/>
            <person name="Caler E."/>
            <person name="Walenz B."/>
            <person name="Inman J."/>
            <person name="Schobel S."/>
            <person name="Galinsky K."/>
            <person name="Amedeo P."/>
            <person name="Strausberg R."/>
        </authorList>
    </citation>
    <scope>NUCLEOTIDE SEQUENCE</scope>
    <source>
        <strain evidence="9">USDA</strain>
    </source>
</reference>
<dbReference type="GO" id="GO:0006611">
    <property type="term" value="P:protein export from nucleus"/>
    <property type="evidence" value="ECO:0007669"/>
    <property type="project" value="TreeGrafter"/>
</dbReference>
<proteinExistence type="inferred from homology"/>
<keyword evidence="7" id="KW-0539">Nucleus</keyword>
<dbReference type="InParanoid" id="E0VMR8"/>
<dbReference type="FunFam" id="1.25.10.10:FF:000042">
    <property type="entry name" value="exportin-7 isoform X1"/>
    <property type="match status" value="1"/>
</dbReference>
<dbReference type="EMBL" id="DS235322">
    <property type="protein sequence ID" value="EEB14674.1"/>
    <property type="molecule type" value="Genomic_DNA"/>
</dbReference>
<reference evidence="9" key="2">
    <citation type="submission" date="2007-04" db="EMBL/GenBank/DDBJ databases">
        <title>The genome of the human body louse.</title>
        <authorList>
            <consortium name="The Human Body Louse Genome Consortium"/>
            <person name="Kirkness E."/>
            <person name="Walenz B."/>
            <person name="Hass B."/>
            <person name="Bruggner R."/>
            <person name="Strausberg R."/>
        </authorList>
    </citation>
    <scope>NUCLEOTIDE SEQUENCE</scope>
    <source>
        <strain evidence="9">USDA</strain>
    </source>
</reference>
<dbReference type="CTD" id="8236049"/>
<dbReference type="GeneID" id="8236049"/>
<dbReference type="InterPro" id="IPR001494">
    <property type="entry name" value="Importin-beta_N"/>
</dbReference>
<dbReference type="InterPro" id="IPR016024">
    <property type="entry name" value="ARM-type_fold"/>
</dbReference>
<evidence type="ECO:0000256" key="6">
    <source>
        <dbReference type="ARBA" id="ARBA00022927"/>
    </source>
</evidence>
<evidence type="ECO:0000313" key="9">
    <source>
        <dbReference type="EMBL" id="EEB14674.1"/>
    </source>
</evidence>
<keyword evidence="11" id="KW-1185">Reference proteome</keyword>
<keyword evidence="5" id="KW-0963">Cytoplasm</keyword>
<dbReference type="AlphaFoldDB" id="E0VMR8"/>
<dbReference type="RefSeq" id="XP_002427412.1">
    <property type="nucleotide sequence ID" value="XM_002427367.1"/>
</dbReference>
<dbReference type="GO" id="GO:0005643">
    <property type="term" value="C:nuclear pore"/>
    <property type="evidence" value="ECO:0007669"/>
    <property type="project" value="TreeGrafter"/>
</dbReference>
<dbReference type="PANTHER" id="PTHR12596:SF2">
    <property type="entry name" value="EXPORTIN-7 ISOFORM X1"/>
    <property type="match status" value="1"/>
</dbReference>
<accession>E0VMR8</accession>
<dbReference type="GO" id="GO:0005737">
    <property type="term" value="C:cytoplasm"/>
    <property type="evidence" value="ECO:0007669"/>
    <property type="project" value="UniProtKB-SubCell"/>
</dbReference>
<dbReference type="EMBL" id="AAZO01003691">
    <property type="status" value="NOT_ANNOTATED_CDS"/>
    <property type="molecule type" value="Genomic_DNA"/>
</dbReference>
<dbReference type="GO" id="GO:0005049">
    <property type="term" value="F:nuclear export signal receptor activity"/>
    <property type="evidence" value="ECO:0007669"/>
    <property type="project" value="InterPro"/>
</dbReference>
<dbReference type="SMART" id="SM00913">
    <property type="entry name" value="IBN_N"/>
    <property type="match status" value="1"/>
</dbReference>
<comment type="similarity">
    <text evidence="3">Belongs to the exportin family.</text>
</comment>
<evidence type="ECO:0000256" key="1">
    <source>
        <dbReference type="ARBA" id="ARBA00004123"/>
    </source>
</evidence>
<evidence type="ECO:0000256" key="7">
    <source>
        <dbReference type="ARBA" id="ARBA00023242"/>
    </source>
</evidence>
<dbReference type="FunCoup" id="E0VMR8">
    <property type="interactions" value="2697"/>
</dbReference>
<dbReference type="eggNOG" id="KOG1410">
    <property type="taxonomic scope" value="Eukaryota"/>
</dbReference>
<dbReference type="Pfam" id="PF25795">
    <property type="entry name" value="TPR_XPO7"/>
    <property type="match status" value="1"/>
</dbReference>
<dbReference type="PROSITE" id="PS50166">
    <property type="entry name" value="IMPORTIN_B_NT"/>
    <property type="match status" value="1"/>
</dbReference>
<evidence type="ECO:0000256" key="5">
    <source>
        <dbReference type="ARBA" id="ARBA00022490"/>
    </source>
</evidence>
<name>E0VMR8_PEDHC</name>
<dbReference type="OMA" id="DCFHELC"/>
<feature type="domain" description="Importin N-terminal" evidence="8">
    <location>
        <begin position="93"/>
        <end position="159"/>
    </location>
</feature>
<dbReference type="InterPro" id="IPR044189">
    <property type="entry name" value="XPO4/7-like"/>
</dbReference>
<keyword evidence="6" id="KW-0653">Protein transport</keyword>
<dbReference type="PANTHER" id="PTHR12596">
    <property type="entry name" value="EXPORTIN 4,7-RELATED"/>
    <property type="match status" value="1"/>
</dbReference>
<dbReference type="HOGENOM" id="CLU_005409_0_0_1"/>
<gene>
    <name evidence="10" type="primary">8236049</name>
    <name evidence="9" type="ORF">Phum_PHUM317860</name>
</gene>
<reference evidence="10" key="3">
    <citation type="submission" date="2020-05" db="UniProtKB">
        <authorList>
            <consortium name="EnsemblMetazoa"/>
        </authorList>
    </citation>
    <scope>IDENTIFICATION</scope>
    <source>
        <strain evidence="10">USDA</strain>
    </source>
</reference>
<dbReference type="FunFam" id="1.25.10.10:FF:000554">
    <property type="entry name" value="Exportin-7"/>
    <property type="match status" value="1"/>
</dbReference>
<dbReference type="InterPro" id="IPR057947">
    <property type="entry name" value="TPR_XPO7/RBP17"/>
</dbReference>
<dbReference type="InterPro" id="IPR011989">
    <property type="entry name" value="ARM-like"/>
</dbReference>
<dbReference type="STRING" id="121224.E0VMR8"/>
<organism>
    <name type="scientific">Pediculus humanus subsp. corporis</name>
    <name type="common">Body louse</name>
    <dbReference type="NCBI Taxonomy" id="121224"/>
    <lineage>
        <taxon>Eukaryota</taxon>
        <taxon>Metazoa</taxon>
        <taxon>Ecdysozoa</taxon>
        <taxon>Arthropoda</taxon>
        <taxon>Hexapoda</taxon>
        <taxon>Insecta</taxon>
        <taxon>Pterygota</taxon>
        <taxon>Neoptera</taxon>
        <taxon>Paraneoptera</taxon>
        <taxon>Psocodea</taxon>
        <taxon>Troctomorpha</taxon>
        <taxon>Phthiraptera</taxon>
        <taxon>Anoplura</taxon>
        <taxon>Pediculidae</taxon>
        <taxon>Pediculus</taxon>
    </lineage>
</organism>
<dbReference type="SUPFAM" id="SSF48371">
    <property type="entry name" value="ARM repeat"/>
    <property type="match status" value="1"/>
</dbReference>
<sequence length="1144" mass="130277">MFVECSTEKSKCEPENGGGTEFSCRRRVPKYNFICFNSHSYLNAYLCFTTIYDILLHCLFARCVRDFVKEVRQLELLCKQLYESQNPANRAEAEKALVIFQDAPDTLTKCQLLLARGDSCYAQLLAATTLTRLVSRSTQGLTREQRIDIRIYVLNYLATRPKLPNFVIQALVTLFAKITKLGWFDCEKEEYVFRNVVSDTSKFLQGSVEHCMIGVQLLSHLVCEMNQVSESDANRSLAKHRRIATSFRDLQLYEIFELSCSLLTTARENCKTLNFNDEAQHALVTQLLRLAHNCLTFDFIGTSPDESSDDLCTVQIPTSWRPAFLDFSTLKLFFDLYHSLPGTLSSLALSCLVQLASVRRSLFTNSERTKFLTHLVNGVKHILQNPQGLSDPSNYHEFCRLLARLKSNYQLGELVTVDNYPEAIQLIAKFTVESLQMWQFAPNSVHYLLSLWQRMVASVPYVKAQEPHLLDIYTPEVTKAYITSRLESVGVVIREGLEDPLNDLGMVQQQLEQLSVIGRCEYQKTCSLLVQLFDQAARAYQESLTVPSSSSSIEMNIQEGRLSWLVYIIGSAIAGRVSFSSNDELDTMDGELVCRVLQLMTLTDSRLAQGGCEKLEQAMLSFFEHFRKIYVGDQVIYKRLSKVLGLSDESIVLSGFIKKISEQIISKTLQLLNDLSVGYSCVRKLVKLEEVQFMLNNHTSEHFPFLGNNVAVSEMRCRSMFYTSLGRLLMVDLGEDEERFQNFMLPLTATFESVGTMLASTEPPLLVAEEAKNALIGLARDIRGLAFAFNTKISYMMFFEWVYPNYTSILLHAMELWYHDPQVTTPVLKLFAELVQNRSQRLQFDVSSPNGILLFREASKIICSYGSHILNIEISKDQIYPLKLKGIAVCFSMLKAAFCGNYVNFAVFRLYGDEALNNVLNTFVKLLLSINLSDLLDYPKLSQSYYVLLECLAQDHMSFLSTLEPNAFLYILSSISEGLTALDTMICTGCCATLDHIVTYLFKQLTMKGKKTHRGLTASNDMFLQVLERHPEILQRILSTVLNVIMFEDCKNQWSMSRPLLGLILLNEEYFNGLREQIIRNQPVDKQAAMLQWFESLMDGIERNLQTKNRDRFTQNLSMFRRDINESLKGPNMPAASVCDMVTS</sequence>
<protein>
    <submittedName>
        <fullName evidence="9 10">Exportin-7, putative</fullName>
    </submittedName>
</protein>
<evidence type="ECO:0000313" key="11">
    <source>
        <dbReference type="Proteomes" id="UP000009046"/>
    </source>
</evidence>
<dbReference type="VEuPathDB" id="VectorBase:PHUM317860"/>
<evidence type="ECO:0000256" key="2">
    <source>
        <dbReference type="ARBA" id="ARBA00004496"/>
    </source>
</evidence>